<accession>A0A840RKN8</accession>
<dbReference type="AlphaFoldDB" id="A0A840RKN8"/>
<feature type="transmembrane region" description="Helical" evidence="1">
    <location>
        <begin position="32"/>
        <end position="55"/>
    </location>
</feature>
<keyword evidence="1" id="KW-0812">Transmembrane</keyword>
<evidence type="ECO:0000256" key="1">
    <source>
        <dbReference type="SAM" id="Phobius"/>
    </source>
</evidence>
<keyword evidence="4" id="KW-1185">Reference proteome</keyword>
<reference evidence="3 4" key="1">
    <citation type="submission" date="2020-08" db="EMBL/GenBank/DDBJ databases">
        <title>Genomic Encyclopedia of Type Strains, Phase IV (KMG-IV): sequencing the most valuable type-strain genomes for metagenomic binning, comparative biology and taxonomic classification.</title>
        <authorList>
            <person name="Goeker M."/>
        </authorList>
    </citation>
    <scope>NUCLEOTIDE SEQUENCE [LARGE SCALE GENOMIC DNA]</scope>
    <source>
        <strain evidence="3 4">DSM 23240</strain>
    </source>
</reference>
<proteinExistence type="predicted"/>
<dbReference type="Pfam" id="PF07811">
    <property type="entry name" value="TadE"/>
    <property type="match status" value="1"/>
</dbReference>
<dbReference type="EMBL" id="JACHHQ010000001">
    <property type="protein sequence ID" value="MBB5198205.1"/>
    <property type="molecule type" value="Genomic_DNA"/>
</dbReference>
<sequence length="166" mass="17091">MMSDYTGNTLTGKSVKSIVIPKKQRGVAAIEFALVFPIFFVLLYGIITYSLIFVAQQALTLAAEEGARAALRYAATPAARGSNACIVAKQSVSWLGTGNVACTTAITPPCSSASAAPCSPAGSTYPIKVTVSYPYAAQPLVPLLLGSLMNVAVPSTLGSSATVQID</sequence>
<evidence type="ECO:0000259" key="2">
    <source>
        <dbReference type="Pfam" id="PF07811"/>
    </source>
</evidence>
<organism evidence="3 4">
    <name type="scientific">Glaciimonas immobilis</name>
    <dbReference type="NCBI Taxonomy" id="728004"/>
    <lineage>
        <taxon>Bacteria</taxon>
        <taxon>Pseudomonadati</taxon>
        <taxon>Pseudomonadota</taxon>
        <taxon>Betaproteobacteria</taxon>
        <taxon>Burkholderiales</taxon>
        <taxon>Oxalobacteraceae</taxon>
        <taxon>Glaciimonas</taxon>
    </lineage>
</organism>
<gene>
    <name evidence="3" type="ORF">HNR39_000015</name>
</gene>
<evidence type="ECO:0000313" key="4">
    <source>
        <dbReference type="Proteomes" id="UP000571084"/>
    </source>
</evidence>
<keyword evidence="1" id="KW-0472">Membrane</keyword>
<dbReference type="Proteomes" id="UP000571084">
    <property type="component" value="Unassembled WGS sequence"/>
</dbReference>
<protein>
    <submittedName>
        <fullName evidence="3">Flp pilus assembly protein TadG</fullName>
    </submittedName>
</protein>
<evidence type="ECO:0000313" key="3">
    <source>
        <dbReference type="EMBL" id="MBB5198205.1"/>
    </source>
</evidence>
<keyword evidence="1" id="KW-1133">Transmembrane helix</keyword>
<feature type="domain" description="TadE-like" evidence="2">
    <location>
        <begin position="26"/>
        <end position="68"/>
    </location>
</feature>
<name>A0A840RKN8_9BURK</name>
<dbReference type="InterPro" id="IPR012495">
    <property type="entry name" value="TadE-like_dom"/>
</dbReference>
<comment type="caution">
    <text evidence="3">The sequence shown here is derived from an EMBL/GenBank/DDBJ whole genome shotgun (WGS) entry which is preliminary data.</text>
</comment>